<name>A0AAW1NXL6_9CHLO</name>
<protein>
    <recommendedName>
        <fullName evidence="3">Aminoglycoside phosphotransferase domain-containing protein</fullName>
    </recommendedName>
</protein>
<sequence>MRTTNQLTSQVEEAALNALGRAHKVPVPPITPMGKSRWGVLGDTRAANVLVRTNGSMVDVRFVDFDWAGLVGRARYPSSMNHWTLVWPKGVEESLQITAAKDKLVLRGSFKGYT</sequence>
<evidence type="ECO:0000313" key="1">
    <source>
        <dbReference type="EMBL" id="KAK9802734.1"/>
    </source>
</evidence>
<organism evidence="1 2">
    <name type="scientific">Symbiochloris irregularis</name>
    <dbReference type="NCBI Taxonomy" id="706552"/>
    <lineage>
        <taxon>Eukaryota</taxon>
        <taxon>Viridiplantae</taxon>
        <taxon>Chlorophyta</taxon>
        <taxon>core chlorophytes</taxon>
        <taxon>Trebouxiophyceae</taxon>
        <taxon>Trebouxiales</taxon>
        <taxon>Trebouxiaceae</taxon>
        <taxon>Symbiochloris</taxon>
    </lineage>
</organism>
<comment type="caution">
    <text evidence="1">The sequence shown here is derived from an EMBL/GenBank/DDBJ whole genome shotgun (WGS) entry which is preliminary data.</text>
</comment>
<proteinExistence type="predicted"/>
<dbReference type="EMBL" id="JALJOQ010000068">
    <property type="protein sequence ID" value="KAK9802734.1"/>
    <property type="molecule type" value="Genomic_DNA"/>
</dbReference>
<accession>A0AAW1NXL6</accession>
<gene>
    <name evidence="1" type="ORF">WJX73_004874</name>
</gene>
<dbReference type="AlphaFoldDB" id="A0AAW1NXL6"/>
<dbReference type="Proteomes" id="UP001465755">
    <property type="component" value="Unassembled WGS sequence"/>
</dbReference>
<reference evidence="1 2" key="1">
    <citation type="journal article" date="2024" name="Nat. Commun.">
        <title>Phylogenomics reveals the evolutionary origins of lichenization in chlorophyte algae.</title>
        <authorList>
            <person name="Puginier C."/>
            <person name="Libourel C."/>
            <person name="Otte J."/>
            <person name="Skaloud P."/>
            <person name="Haon M."/>
            <person name="Grisel S."/>
            <person name="Petersen M."/>
            <person name="Berrin J.G."/>
            <person name="Delaux P.M."/>
            <person name="Dal Grande F."/>
            <person name="Keller J."/>
        </authorList>
    </citation>
    <scope>NUCLEOTIDE SEQUENCE [LARGE SCALE GENOMIC DNA]</scope>
    <source>
        <strain evidence="1 2">SAG 2036</strain>
    </source>
</reference>
<keyword evidence="2" id="KW-1185">Reference proteome</keyword>
<evidence type="ECO:0008006" key="3">
    <source>
        <dbReference type="Google" id="ProtNLM"/>
    </source>
</evidence>
<evidence type="ECO:0000313" key="2">
    <source>
        <dbReference type="Proteomes" id="UP001465755"/>
    </source>
</evidence>